<accession>A0A841AGD2</accession>
<dbReference type="InterPro" id="IPR017736">
    <property type="entry name" value="Glyco_hydro_1_beta-glucosidase"/>
</dbReference>
<reference evidence="10 11" key="1">
    <citation type="submission" date="2020-08" db="EMBL/GenBank/DDBJ databases">
        <title>Sequencing the genomes of 1000 actinobacteria strains.</title>
        <authorList>
            <person name="Klenk H.-P."/>
        </authorList>
    </citation>
    <scope>NUCLEOTIDE SEQUENCE [LARGE SCALE GENOMIC DNA]</scope>
    <source>
        <strain evidence="10 11">DSM 105784</strain>
    </source>
</reference>
<gene>
    <name evidence="10" type="ORF">HD599_000610</name>
</gene>
<keyword evidence="5 9" id="KW-0326">Glycosidase</keyword>
<dbReference type="PANTHER" id="PTHR10353:SF36">
    <property type="entry name" value="LP05116P"/>
    <property type="match status" value="1"/>
</dbReference>
<dbReference type="PANTHER" id="PTHR10353">
    <property type="entry name" value="GLYCOSYL HYDROLASE"/>
    <property type="match status" value="1"/>
</dbReference>
<dbReference type="Pfam" id="PF00232">
    <property type="entry name" value="Glyco_hydro_1"/>
    <property type="match status" value="1"/>
</dbReference>
<keyword evidence="4" id="KW-0119">Carbohydrate metabolism</keyword>
<dbReference type="InterPro" id="IPR001360">
    <property type="entry name" value="Glyco_hydro_1"/>
</dbReference>
<feature type="binding site" evidence="8">
    <location>
        <position position="41"/>
    </location>
    <ligand>
        <name>substrate</name>
    </ligand>
</feature>
<evidence type="ECO:0000313" key="10">
    <source>
        <dbReference type="EMBL" id="MBB5842287.1"/>
    </source>
</evidence>
<organism evidence="10 11">
    <name type="scientific">Conyzicola lurida</name>
    <dbReference type="NCBI Taxonomy" id="1172621"/>
    <lineage>
        <taxon>Bacteria</taxon>
        <taxon>Bacillati</taxon>
        <taxon>Actinomycetota</taxon>
        <taxon>Actinomycetes</taxon>
        <taxon>Micrococcales</taxon>
        <taxon>Microbacteriaceae</taxon>
        <taxon>Conyzicola</taxon>
    </lineage>
</organism>
<name>A0A841AGD2_9MICO</name>
<dbReference type="SUPFAM" id="SSF51445">
    <property type="entry name" value="(Trans)glycosidases"/>
    <property type="match status" value="1"/>
</dbReference>
<feature type="binding site" evidence="8">
    <location>
        <position position="435"/>
    </location>
    <ligand>
        <name>substrate</name>
    </ligand>
</feature>
<evidence type="ECO:0000313" key="11">
    <source>
        <dbReference type="Proteomes" id="UP000536685"/>
    </source>
</evidence>
<evidence type="ECO:0000256" key="9">
    <source>
        <dbReference type="RuleBase" id="RU361175"/>
    </source>
</evidence>
<evidence type="ECO:0000256" key="2">
    <source>
        <dbReference type="ARBA" id="ARBA00022801"/>
    </source>
</evidence>
<dbReference type="InterPro" id="IPR017853">
    <property type="entry name" value="GH"/>
</dbReference>
<feature type="active site" description="Nucleophile" evidence="7">
    <location>
        <position position="389"/>
    </location>
</feature>
<comment type="caution">
    <text evidence="10">The sequence shown here is derived from an EMBL/GenBank/DDBJ whole genome shotgun (WGS) entry which is preliminary data.</text>
</comment>
<comment type="similarity">
    <text evidence="1 9">Belongs to the glycosyl hydrolase 1 family.</text>
</comment>
<evidence type="ECO:0000256" key="7">
    <source>
        <dbReference type="PIRSR" id="PIRSR617736-1"/>
    </source>
</evidence>
<dbReference type="GO" id="GO:0008422">
    <property type="term" value="F:beta-glucosidase activity"/>
    <property type="evidence" value="ECO:0007669"/>
    <property type="project" value="UniProtKB-EC"/>
</dbReference>
<dbReference type="GO" id="GO:0030245">
    <property type="term" value="P:cellulose catabolic process"/>
    <property type="evidence" value="ECO:0007669"/>
    <property type="project" value="UniProtKB-KW"/>
</dbReference>
<feature type="binding site" evidence="8">
    <location>
        <begin position="442"/>
        <end position="443"/>
    </location>
    <ligand>
        <name>substrate</name>
    </ligand>
</feature>
<evidence type="ECO:0000256" key="3">
    <source>
        <dbReference type="ARBA" id="ARBA00023001"/>
    </source>
</evidence>
<dbReference type="RefSeq" id="WP_425489152.1">
    <property type="nucleotide sequence ID" value="NZ_JACHMJ010000001.1"/>
</dbReference>
<dbReference type="EC" id="3.2.1.21" evidence="9"/>
<dbReference type="Proteomes" id="UP000536685">
    <property type="component" value="Unassembled WGS sequence"/>
</dbReference>
<sequence length="482" mass="52104">MSTASERSRNRTGREWLDNPAGLGALVPDGFTLGVATSAFQIEGGILDDGREPSTWDTFMGQAGRIADGSDASVATDHYHRSAEDVRLMRELGVDSYRFSIGWSRLQPGGKGGASRSAVAFYDRLIDDLLANGIRPMATLFHWDTPETLQHAGGWLERDTAYRFAEYAFLAGEAFGDRVESWVTVNEPATVTLNGYALGVHAPGATLLFDALPSAHHQLLGHGLAVGALRDASVTGKVGITNVHSPVQPAGDSEDDALAAELFDIVHNRLYADPVLLGRYPQIPEPFEHLFGFFREIEPSDLAAIAAPLDFYGLNYYMPTRVAAGSPTDAATPDGFSSVASQLPFSLEPWPEYPVTGFGWPVAPDFLAVTLREQADRYGTALPPVVITEGGASFPDVVARDGSVDDEARVLYLAEHLAVAFAGAPGVDVRGYFVWSLLDNWEWAAGFSQRFGLVHVDFATQDRTPKRSFGWLQRLIGGRSGG</sequence>
<evidence type="ECO:0000256" key="6">
    <source>
        <dbReference type="ARBA" id="ARBA00023326"/>
    </source>
</evidence>
<evidence type="ECO:0000256" key="4">
    <source>
        <dbReference type="ARBA" id="ARBA00023277"/>
    </source>
</evidence>
<dbReference type="GO" id="GO:0005829">
    <property type="term" value="C:cytosol"/>
    <property type="evidence" value="ECO:0007669"/>
    <property type="project" value="TreeGrafter"/>
</dbReference>
<dbReference type="PRINTS" id="PR00131">
    <property type="entry name" value="GLHYDRLASE1"/>
</dbReference>
<keyword evidence="2 9" id="KW-0378">Hydrolase</keyword>
<dbReference type="EMBL" id="JACHMJ010000001">
    <property type="protein sequence ID" value="MBB5842287.1"/>
    <property type="molecule type" value="Genomic_DNA"/>
</dbReference>
<keyword evidence="11" id="KW-1185">Reference proteome</keyword>
<protein>
    <recommendedName>
        <fullName evidence="9">Beta-glucosidase</fullName>
        <ecNumber evidence="9">3.2.1.21</ecNumber>
    </recommendedName>
</protein>
<comment type="catalytic activity">
    <reaction evidence="9">
        <text>Hydrolysis of terminal, non-reducing beta-D-glucosyl residues with release of beta-D-glucose.</text>
        <dbReference type="EC" id="3.2.1.21"/>
    </reaction>
</comment>
<keyword evidence="6" id="KW-0624">Polysaccharide degradation</keyword>
<keyword evidence="3" id="KW-0136">Cellulose degradation</keyword>
<evidence type="ECO:0000256" key="5">
    <source>
        <dbReference type="ARBA" id="ARBA00023295"/>
    </source>
</evidence>
<evidence type="ECO:0000256" key="8">
    <source>
        <dbReference type="PIRSR" id="PIRSR617736-2"/>
    </source>
</evidence>
<feature type="active site" description="Proton donor" evidence="7">
    <location>
        <position position="187"/>
    </location>
</feature>
<dbReference type="Gene3D" id="3.20.20.80">
    <property type="entry name" value="Glycosidases"/>
    <property type="match status" value="1"/>
</dbReference>
<dbReference type="FunFam" id="3.20.20.80:FF:000004">
    <property type="entry name" value="Beta-glucosidase 6-phospho-beta-glucosidase"/>
    <property type="match status" value="1"/>
</dbReference>
<evidence type="ECO:0000256" key="1">
    <source>
        <dbReference type="ARBA" id="ARBA00010838"/>
    </source>
</evidence>
<feature type="binding site" evidence="8">
    <location>
        <position position="317"/>
    </location>
    <ligand>
        <name>substrate</name>
    </ligand>
</feature>
<feature type="binding site" evidence="8">
    <location>
        <position position="186"/>
    </location>
    <ligand>
        <name>substrate</name>
    </ligand>
</feature>
<dbReference type="AlphaFoldDB" id="A0A841AGD2"/>
<dbReference type="NCBIfam" id="TIGR03356">
    <property type="entry name" value="BGL"/>
    <property type="match status" value="1"/>
</dbReference>
<proteinExistence type="inferred from homology"/>
<feature type="binding site" evidence="8">
    <location>
        <position position="142"/>
    </location>
    <ligand>
        <name>substrate</name>
    </ligand>
</feature>